<evidence type="ECO:0000256" key="8">
    <source>
        <dbReference type="ARBA" id="ARBA00022685"/>
    </source>
</evidence>
<evidence type="ECO:0000256" key="7">
    <source>
        <dbReference type="ARBA" id="ARBA00022530"/>
    </source>
</evidence>
<keyword evidence="11 16" id="KW-1133">Transmembrane helix</keyword>
<sequence length="697" mass="79260">MVTLVCLQQCVHEALWTTEFYLFFSAALVTLDMAQVAWMFCQFVWIFSAFPFTQLSAEADFNVDRWGGQEHQDYQFAERHLPGNVPVREVIRPRIGEDDAIGAPRSEPPYYFLPMFQHSAVPVVDRDLFRPVAGKIRFPSILTNLLLPPQNSPERNHFSPVRNPRGVEVWCGYNQISVRINRGQLGFRCLASMLFLGTCPVTRVTPLFFYFHYDLNDCGSTQTTMNGQLVYSSSLRFSPEPQGPVIRAIPLNLPIQCIYNRFHYSYKVGYVPEVHDRTLLKSMNGKHIFRLTACNERWEQLSSEESYMLGEPMYFKAYAAFVPKDESVFVDSCFVTTSKDPNTTPRHEVIHNFGCMVDSKRKGSQSQFFSRESNVLRFTVDAFLFPQITAKRLYLHCIMTVMKSTSKRSAKSCTFNSTVGRWEELYGPHSVCSCCDSVCEVSDFWPALKYPSVKSLITSEPWRVLEDREKSLPIQAEERPPDSEERVEETLAVTYKEEEKVKFKSLAVTPWEEEKNMSVAVMNKVEGVQEGTVIAVREEGVVARKEGGVEEPIGDKRAEEVIEVEAEENGTDQVTASVTLEHVPEEIPEENTVMVKEVAQWNMSSELSVATTNAKVSKKVKEQVAWIEGSKVERVAVGQMPLVDEAAAFLQGYMEPAEWREDYQGPAPEEKLGRFWKPSTKDKLVVLETSVPIGTLT</sequence>
<name>A0A673X9Y7_SALTR</name>
<dbReference type="Gene3D" id="2.60.40.3210">
    <property type="entry name" value="Zona pellucida, ZP-N domain"/>
    <property type="match status" value="1"/>
</dbReference>
<dbReference type="GO" id="GO:2000344">
    <property type="term" value="P:positive regulation of acrosome reaction"/>
    <property type="evidence" value="ECO:0007669"/>
    <property type="project" value="TreeGrafter"/>
</dbReference>
<reference evidence="18" key="1">
    <citation type="submission" date="2025-08" db="UniProtKB">
        <authorList>
            <consortium name="Ensembl"/>
        </authorList>
    </citation>
    <scope>IDENTIFICATION</scope>
</reference>
<dbReference type="Pfam" id="PF23344">
    <property type="entry name" value="ZP-N"/>
    <property type="match status" value="1"/>
</dbReference>
<dbReference type="InterPro" id="IPR055355">
    <property type="entry name" value="ZP-C"/>
</dbReference>
<dbReference type="OrthoDB" id="8956379at2759"/>
<dbReference type="Proteomes" id="UP000472277">
    <property type="component" value="Chromosome 3"/>
</dbReference>
<evidence type="ECO:0000256" key="3">
    <source>
        <dbReference type="ARBA" id="ARBA00006735"/>
    </source>
</evidence>
<evidence type="ECO:0000256" key="5">
    <source>
        <dbReference type="ARBA" id="ARBA00022475"/>
    </source>
</evidence>
<dbReference type="GO" id="GO:0035803">
    <property type="term" value="P:egg coat formation"/>
    <property type="evidence" value="ECO:0007669"/>
    <property type="project" value="TreeGrafter"/>
</dbReference>
<evidence type="ECO:0000256" key="10">
    <source>
        <dbReference type="ARBA" id="ARBA00022729"/>
    </source>
</evidence>
<comment type="similarity">
    <text evidence="3">Belongs to the ZP domain family. ZPC subfamily.</text>
</comment>
<dbReference type="FunFam" id="2.60.40.4100:FF:000002">
    <property type="entry name" value="Zona pellucida sperm-binding protein 3"/>
    <property type="match status" value="1"/>
</dbReference>
<dbReference type="GO" id="GO:0032190">
    <property type="term" value="F:acrosin binding"/>
    <property type="evidence" value="ECO:0007669"/>
    <property type="project" value="TreeGrafter"/>
</dbReference>
<keyword evidence="14" id="KW-0325">Glycoprotein</keyword>
<protein>
    <recommendedName>
        <fullName evidence="4">Zona pellucida sperm-binding protein 3</fullName>
    </recommendedName>
    <alternativeName>
        <fullName evidence="15">Zona pellucida glycoprotein 3</fullName>
    </alternativeName>
</protein>
<dbReference type="OMA" id="CGSTQTT"/>
<dbReference type="SMART" id="SM00241">
    <property type="entry name" value="ZP"/>
    <property type="match status" value="1"/>
</dbReference>
<dbReference type="InterPro" id="IPR001507">
    <property type="entry name" value="ZP_dom"/>
</dbReference>
<evidence type="ECO:0000256" key="12">
    <source>
        <dbReference type="ARBA" id="ARBA00023136"/>
    </source>
</evidence>
<dbReference type="Gene3D" id="2.60.40.4100">
    <property type="entry name" value="Zona pellucida, ZP-C domain"/>
    <property type="match status" value="1"/>
</dbReference>
<evidence type="ECO:0000256" key="14">
    <source>
        <dbReference type="ARBA" id="ARBA00023180"/>
    </source>
</evidence>
<dbReference type="PROSITE" id="PS51034">
    <property type="entry name" value="ZP_2"/>
    <property type="match status" value="1"/>
</dbReference>
<proteinExistence type="inferred from homology"/>
<evidence type="ECO:0000313" key="18">
    <source>
        <dbReference type="Ensembl" id="ENSSTUP00000017797.1"/>
    </source>
</evidence>
<feature type="transmembrane region" description="Helical" evidence="16">
    <location>
        <begin position="20"/>
        <end position="47"/>
    </location>
</feature>
<keyword evidence="5" id="KW-1003">Cell membrane</keyword>
<gene>
    <name evidence="18" type="primary">zp3d.1</name>
</gene>
<evidence type="ECO:0000256" key="9">
    <source>
        <dbReference type="ARBA" id="ARBA00022692"/>
    </source>
</evidence>
<comment type="subcellular location">
    <subcellularLocation>
        <location evidence="1">Cell membrane</location>
        <topology evidence="1">Single-pass type I membrane protein</topology>
    </subcellularLocation>
    <subcellularLocation>
        <location evidence="2">Secreted</location>
        <location evidence="2">Extracellular space</location>
        <location evidence="2">Extracellular matrix</location>
    </subcellularLocation>
</comment>
<dbReference type="InterPro" id="IPR055356">
    <property type="entry name" value="ZP-N"/>
</dbReference>
<keyword evidence="9 16" id="KW-0812">Transmembrane</keyword>
<evidence type="ECO:0000256" key="16">
    <source>
        <dbReference type="SAM" id="Phobius"/>
    </source>
</evidence>
<keyword evidence="7" id="KW-0272">Extracellular matrix</keyword>
<dbReference type="Pfam" id="PF00100">
    <property type="entry name" value="Zona_pellucida"/>
    <property type="match status" value="1"/>
</dbReference>
<evidence type="ECO:0000313" key="19">
    <source>
        <dbReference type="Proteomes" id="UP000472277"/>
    </source>
</evidence>
<feature type="domain" description="ZP" evidence="17">
    <location>
        <begin position="170"/>
        <end position="420"/>
    </location>
</feature>
<evidence type="ECO:0000256" key="4">
    <source>
        <dbReference type="ARBA" id="ARBA00017980"/>
    </source>
</evidence>
<evidence type="ECO:0000256" key="6">
    <source>
        <dbReference type="ARBA" id="ARBA00022525"/>
    </source>
</evidence>
<keyword evidence="12 16" id="KW-0472">Membrane</keyword>
<dbReference type="GO" id="GO:0005886">
    <property type="term" value="C:plasma membrane"/>
    <property type="evidence" value="ECO:0007669"/>
    <property type="project" value="UniProtKB-SubCell"/>
</dbReference>
<dbReference type="AlphaFoldDB" id="A0A673X9Y7"/>
<evidence type="ECO:0000256" key="11">
    <source>
        <dbReference type="ARBA" id="ARBA00022989"/>
    </source>
</evidence>
<dbReference type="PANTHER" id="PTHR11576">
    <property type="entry name" value="ZONA PELLUCIDA SPERM-BINDING PROTEIN 3"/>
    <property type="match status" value="1"/>
</dbReference>
<dbReference type="InParanoid" id="A0A673X9Y7"/>
<keyword evidence="6" id="KW-0964">Secreted</keyword>
<evidence type="ECO:0000256" key="1">
    <source>
        <dbReference type="ARBA" id="ARBA00004251"/>
    </source>
</evidence>
<dbReference type="GeneTree" id="ENSGT01030000234567"/>
<dbReference type="GO" id="GO:0031012">
    <property type="term" value="C:extracellular matrix"/>
    <property type="evidence" value="ECO:0007669"/>
    <property type="project" value="TreeGrafter"/>
</dbReference>
<evidence type="ECO:0000256" key="13">
    <source>
        <dbReference type="ARBA" id="ARBA00023157"/>
    </source>
</evidence>
<dbReference type="Ensembl" id="ENSSTUT00000018738.1">
    <property type="protein sequence ID" value="ENSSTUP00000017797.1"/>
    <property type="gene ID" value="ENSSTUG00000008037.1"/>
</dbReference>
<accession>A0A673X9Y7</accession>
<dbReference type="FunFam" id="2.60.40.3210:FF:000001">
    <property type="entry name" value="Zona pellucida sperm-binding protein 3"/>
    <property type="match status" value="1"/>
</dbReference>
<evidence type="ECO:0000256" key="2">
    <source>
        <dbReference type="ARBA" id="ARBA00004498"/>
    </source>
</evidence>
<keyword evidence="13" id="KW-1015">Disulfide bond</keyword>
<keyword evidence="19" id="KW-1185">Reference proteome</keyword>
<keyword evidence="8" id="KW-0165">Cleavage on pair of basic residues</keyword>
<keyword evidence="10" id="KW-0732">Signal</keyword>
<evidence type="ECO:0000256" key="15">
    <source>
        <dbReference type="ARBA" id="ARBA00030824"/>
    </source>
</evidence>
<dbReference type="InterPro" id="IPR042235">
    <property type="entry name" value="ZP-C_dom"/>
</dbReference>
<dbReference type="PANTHER" id="PTHR11576:SF15">
    <property type="entry name" value="ZONA PELLUCIDA SPERM-BINDING PROTEIN 3-LIKE"/>
    <property type="match status" value="1"/>
</dbReference>
<dbReference type="GO" id="GO:0007339">
    <property type="term" value="P:binding of sperm to zona pellucida"/>
    <property type="evidence" value="ECO:0007669"/>
    <property type="project" value="TreeGrafter"/>
</dbReference>
<organism evidence="18 19">
    <name type="scientific">Salmo trutta</name>
    <name type="common">Brown trout</name>
    <dbReference type="NCBI Taxonomy" id="8032"/>
    <lineage>
        <taxon>Eukaryota</taxon>
        <taxon>Metazoa</taxon>
        <taxon>Chordata</taxon>
        <taxon>Craniata</taxon>
        <taxon>Vertebrata</taxon>
        <taxon>Euteleostomi</taxon>
        <taxon>Actinopterygii</taxon>
        <taxon>Neopterygii</taxon>
        <taxon>Teleostei</taxon>
        <taxon>Protacanthopterygii</taxon>
        <taxon>Salmoniformes</taxon>
        <taxon>Salmonidae</taxon>
        <taxon>Salmoninae</taxon>
        <taxon>Salmo</taxon>
    </lineage>
</organism>
<reference evidence="18" key="2">
    <citation type="submission" date="2025-09" db="UniProtKB">
        <authorList>
            <consortium name="Ensembl"/>
        </authorList>
    </citation>
    <scope>IDENTIFICATION</scope>
</reference>
<evidence type="ECO:0000259" key="17">
    <source>
        <dbReference type="PROSITE" id="PS51034"/>
    </source>
</evidence>